<feature type="repeat" description="TNFR-Cys" evidence="2">
    <location>
        <begin position="1429"/>
        <end position="1467"/>
    </location>
</feature>
<dbReference type="InterPro" id="IPR035976">
    <property type="entry name" value="Sushi/SCR/CCP_sf"/>
</dbReference>
<evidence type="ECO:0000313" key="9">
    <source>
        <dbReference type="EMBL" id="VDH94084.1"/>
    </source>
</evidence>
<organism evidence="9 10">
    <name type="scientific">Mytilus galloprovincialis</name>
    <name type="common">Mediterranean mussel</name>
    <dbReference type="NCBI Taxonomy" id="29158"/>
    <lineage>
        <taxon>Eukaryota</taxon>
        <taxon>Metazoa</taxon>
        <taxon>Spiralia</taxon>
        <taxon>Lophotrochozoa</taxon>
        <taxon>Mollusca</taxon>
        <taxon>Bivalvia</taxon>
        <taxon>Autobranchia</taxon>
        <taxon>Pteriomorphia</taxon>
        <taxon>Mytilida</taxon>
        <taxon>Mytiloidea</taxon>
        <taxon>Mytilidae</taxon>
        <taxon>Mytilinae</taxon>
        <taxon>Mytilus</taxon>
    </lineage>
</organism>
<feature type="repeat" description="TNFR-Cys" evidence="2">
    <location>
        <begin position="1509"/>
        <end position="1549"/>
    </location>
</feature>
<feature type="domain" description="TNFR-Cys" evidence="7">
    <location>
        <begin position="1509"/>
        <end position="1549"/>
    </location>
</feature>
<feature type="disulfide bond" evidence="2">
    <location>
        <begin position="1510"/>
        <end position="1525"/>
    </location>
</feature>
<dbReference type="SMART" id="SM00208">
    <property type="entry name" value="TNFR"/>
    <property type="match status" value="3"/>
</dbReference>
<dbReference type="GO" id="GO:0005035">
    <property type="term" value="F:death receptor activity"/>
    <property type="evidence" value="ECO:0007669"/>
    <property type="project" value="TreeGrafter"/>
</dbReference>
<dbReference type="PROSITE" id="PS50923">
    <property type="entry name" value="SUSHI"/>
    <property type="match status" value="1"/>
</dbReference>
<dbReference type="OrthoDB" id="6127264at2759"/>
<dbReference type="InterPro" id="IPR035234">
    <property type="entry name" value="IgGFc-bd_N"/>
</dbReference>
<dbReference type="GO" id="GO:0015026">
    <property type="term" value="F:coreceptor activity"/>
    <property type="evidence" value="ECO:0007669"/>
    <property type="project" value="TreeGrafter"/>
</dbReference>
<dbReference type="GO" id="GO:0007266">
    <property type="term" value="P:Rho protein signal transduction"/>
    <property type="evidence" value="ECO:0007669"/>
    <property type="project" value="TreeGrafter"/>
</dbReference>
<dbReference type="GO" id="GO:0048406">
    <property type="term" value="F:nerve growth factor binding"/>
    <property type="evidence" value="ECO:0007669"/>
    <property type="project" value="TreeGrafter"/>
</dbReference>
<dbReference type="InterPro" id="IPR001368">
    <property type="entry name" value="TNFR/NGFR_Cys_rich_reg"/>
</dbReference>
<comment type="caution">
    <text evidence="3">Lacks conserved residue(s) required for the propagation of feature annotation.</text>
</comment>
<dbReference type="PANTHER" id="PTHR46605:SF2">
    <property type="entry name" value="TNFR-CYS DOMAIN-CONTAINING PROTEIN"/>
    <property type="match status" value="1"/>
</dbReference>
<feature type="disulfide bond" evidence="2">
    <location>
        <begin position="1486"/>
        <end position="1499"/>
    </location>
</feature>
<dbReference type="PANTHER" id="PTHR46605">
    <property type="entry name" value="TUMOR NECROSIS FACTOR RECEPTOR"/>
    <property type="match status" value="1"/>
</dbReference>
<dbReference type="InterPro" id="IPR052302">
    <property type="entry name" value="Neurotrophin_rcpt-DD"/>
</dbReference>
<keyword evidence="5" id="KW-1133">Transmembrane helix</keyword>
<evidence type="ECO:0000259" key="7">
    <source>
        <dbReference type="PROSITE" id="PS50050"/>
    </source>
</evidence>
<gene>
    <name evidence="9" type="ORF">MGAL_10B051074</name>
</gene>
<keyword evidence="10" id="KW-1185">Reference proteome</keyword>
<sequence>MCESVAMISVLVILLLRCVSGTQEGVRCTVPTNTYNSKIYSVPIFDPGDDYLDVTLDLRHIDSSGTFDENIIINVLVCNEVKLLLFEKISLGSSGFHTMQLPMNQTWILKGSETANKSLHIIFSSEFDTYIYVATKISFNNMSIPITARISETTRTIYNKYSYYVTTVCDILGLCQIAVSSASLYETEISIDLNMTFGGCSLHFNNTVYTTDDVFIVTLSRYTALQLQTDCDMSGTVIHSPEELTVISGGLNTIMGEGKKQTFMGINAPLTKLGKEYVVIGSNFSLFWDFIKIMTTESETTVRILGKDIKFEKARDSMRKKLSRGHQLHIKADKKIVVTQFSWNNNTEPIYSIVPPLRKTLSPPCLPSTIYIYKVVDDSMPTDPQHNQKIAVTRIPGTDTVMFTTTDNNIELQCTSIRSQLLNKEIVIYNLESTHYVDLEETTAASEYSFSSDDDIPSENIPDDNLYGNRLDNGGREFLVAVHPLDRNNTVKPQVSLVAMADDGSELNNINIEIQVITNGMVESIMYMKKDANYQYTGVESFAINEPYNQVLRVTSPIDISLRTKVYSEIHNDVSSVMLNYPVNVLGNEYVVGLFWHTNSLSTCSVVAMHNNTTVEVMLPDLEQPITVSVVGNEKVVYANNMKISKILLRYTSLVFTSTDDLTGTMIKTDKAVAIFCGYHSLIDNIEEPFSTIEQFPPINTFGFDFNIRTDFISLDDSAIDTDGFVTSSVKVITVQQWTVVTIISTNNTSLTEFLNYPGNFTEKQLTENVQISTSKEVLVLLEFASTKDKSLIVVTPKQKTKNKYFISPFKSSESDNPFTANEVFFSGNKSTKLNFTNMITNVAESMPYIQDSYSVSLDEHEAGYIMHYNGLFASAAGLFLEPNKICLYGLEPDRDCDGLDKEDLCVLYSYNDGQRRTLRIKTSNGTEIDWLNPSDMSSIQPLGDLEHDARFTDCFKFHVKTCHSAYVYLSSTYGFEHYDVYGINTWFMYEIIFGNENGTTITWRKLSSGGPGKQRSLNIPRMKCYEFTSFWIQWNDIGEMRIGEGDHVGEKTLIGWQTHLDSEMPFKIYNVGIKSGIGLDVEWIIHLTDELGQIKIEAPLVMEKFLNTTNDILNRSVSLQMYGFNMDKEKSMSFSVRACRDVRLYLYPRTADIQAQTAETVLYEIQLIDLKVKVSKWTNENKQLLMENILDVSNCFTSNSYGYFWISWMENILNFGTGHNVDAMPILETQIDTSTIQDIYIASLTSDSRLWIINRQEIPTYIGEDNTYVMDFDLDGDYDEDCAMRIYDCGVPVFDNAHVHIPYPGHTDNKYGNVHTVICAEDYTHSGSIVTRCLPTGKWSKEFRCLPNCNMNPVGKEGALEGSHSSSVPNTDDGKRKLAKTSNDNDNNIIVGYRHSKMTKDSKQYSVRPKIFGVKFKCILYNGTVCEPCDNGYYSRKGSKYCKKCKSCPRDYHVVKNCTDTRNTKCRQCKAGRYYSKYKMKCMKCHGCRPGHYVKADCSKTLNTQCRRCPYGTFTDSYGMNMKCKPCKACQYLEDIIKPCSSKNDNICGNCKQGYFRLTATWNCGRCSECYRDTPDYTVEVTECVRKSNGNDRVCLPVVNPPILYNETDYQDMSETEHIKGQADTITTDEIQYELPVLLKGLIGVACFIVLLAFLSIIIICCVHRHKMKLIKKSPMINMSKRSSVINTENWINQNINLVTSYKANSVPFFGSCSDFEYRVRSNTFSNNICNESDGYAPQKHSLTDHGSNISNTWDNIKIIDKYDSSLELSDKTKGSSSIIDNNNIILSSSSIHSKDTNQIIFNGSYCTS</sequence>
<keyword evidence="6" id="KW-0732">Signal</keyword>
<feature type="disulfide bond" evidence="2">
    <location>
        <begin position="1446"/>
        <end position="1459"/>
    </location>
</feature>
<dbReference type="SMART" id="SM00032">
    <property type="entry name" value="CCP"/>
    <property type="match status" value="1"/>
</dbReference>
<feature type="region of interest" description="Disordered" evidence="4">
    <location>
        <begin position="1361"/>
        <end position="1387"/>
    </location>
</feature>
<dbReference type="PROSITE" id="PS00652">
    <property type="entry name" value="TNFR_NGFR_1"/>
    <property type="match status" value="2"/>
</dbReference>
<dbReference type="Pfam" id="PF17517">
    <property type="entry name" value="IgGFc_binding"/>
    <property type="match status" value="2"/>
</dbReference>
<accession>A0A8B6BRY0</accession>
<feature type="disulfide bond" evidence="2">
    <location>
        <begin position="1531"/>
        <end position="1549"/>
    </location>
</feature>
<protein>
    <submittedName>
        <fullName evidence="9">Uncharacterized protein</fullName>
    </submittedName>
</protein>
<evidence type="ECO:0000256" key="6">
    <source>
        <dbReference type="SAM" id="SignalP"/>
    </source>
</evidence>
<feature type="transmembrane region" description="Helical" evidence="5">
    <location>
        <begin position="1642"/>
        <end position="1664"/>
    </location>
</feature>
<keyword evidence="3" id="KW-0768">Sushi</keyword>
<feature type="domain" description="Sushi" evidence="8">
    <location>
        <begin position="1288"/>
        <end position="1352"/>
    </location>
</feature>
<dbReference type="SUPFAM" id="SSF57586">
    <property type="entry name" value="TNF receptor-like"/>
    <property type="match status" value="2"/>
</dbReference>
<feature type="repeat" description="TNFR-Cys" evidence="2">
    <location>
        <begin position="1469"/>
        <end position="1507"/>
    </location>
</feature>
<evidence type="ECO:0000259" key="8">
    <source>
        <dbReference type="PROSITE" id="PS50923"/>
    </source>
</evidence>
<dbReference type="EMBL" id="UYJE01000550">
    <property type="protein sequence ID" value="VDH94084.1"/>
    <property type="molecule type" value="Genomic_DNA"/>
</dbReference>
<feature type="signal peptide" evidence="6">
    <location>
        <begin position="1"/>
        <end position="21"/>
    </location>
</feature>
<dbReference type="PROSITE" id="PS50050">
    <property type="entry name" value="TNFR_NGFR_2"/>
    <property type="match status" value="3"/>
</dbReference>
<evidence type="ECO:0000256" key="4">
    <source>
        <dbReference type="SAM" id="MobiDB-lite"/>
    </source>
</evidence>
<dbReference type="Pfam" id="PF12248">
    <property type="entry name" value="Methyltransf_FA"/>
    <property type="match status" value="1"/>
</dbReference>
<feature type="disulfide bond" evidence="2">
    <location>
        <begin position="1528"/>
        <end position="1541"/>
    </location>
</feature>
<evidence type="ECO:0000256" key="1">
    <source>
        <dbReference type="ARBA" id="ARBA00023157"/>
    </source>
</evidence>
<dbReference type="Pfam" id="PF00020">
    <property type="entry name" value="TNFR_c6"/>
    <property type="match status" value="3"/>
</dbReference>
<proteinExistence type="predicted"/>
<feature type="domain" description="TNFR-Cys" evidence="7">
    <location>
        <begin position="1469"/>
        <end position="1507"/>
    </location>
</feature>
<keyword evidence="1 2" id="KW-1015">Disulfide bond</keyword>
<evidence type="ECO:0000256" key="3">
    <source>
        <dbReference type="PROSITE-ProRule" id="PRU00302"/>
    </source>
</evidence>
<feature type="chain" id="PRO_5032990008" evidence="6">
    <location>
        <begin position="22"/>
        <end position="1810"/>
    </location>
</feature>
<dbReference type="SMART" id="SM01411">
    <property type="entry name" value="Ephrin_rec_like"/>
    <property type="match status" value="2"/>
</dbReference>
<dbReference type="InterPro" id="IPR022041">
    <property type="entry name" value="Methyltransf_FA"/>
</dbReference>
<feature type="disulfide bond" evidence="2">
    <location>
        <begin position="1449"/>
        <end position="1467"/>
    </location>
</feature>
<dbReference type="InterPro" id="IPR000436">
    <property type="entry name" value="Sushi_SCR_CCP_dom"/>
</dbReference>
<feature type="domain" description="TNFR-Cys" evidence="7">
    <location>
        <begin position="1429"/>
        <end position="1467"/>
    </location>
</feature>
<reference evidence="9" key="1">
    <citation type="submission" date="2018-11" db="EMBL/GenBank/DDBJ databases">
        <authorList>
            <person name="Alioto T."/>
            <person name="Alioto T."/>
        </authorList>
    </citation>
    <scope>NUCLEOTIDE SEQUENCE</scope>
</reference>
<evidence type="ECO:0000313" key="10">
    <source>
        <dbReference type="Proteomes" id="UP000596742"/>
    </source>
</evidence>
<feature type="disulfide bond" evidence="2">
    <location>
        <begin position="1489"/>
        <end position="1507"/>
    </location>
</feature>
<dbReference type="GO" id="GO:0009986">
    <property type="term" value="C:cell surface"/>
    <property type="evidence" value="ECO:0007669"/>
    <property type="project" value="TreeGrafter"/>
</dbReference>
<comment type="caution">
    <text evidence="9">The sequence shown here is derived from an EMBL/GenBank/DDBJ whole genome shotgun (WGS) entry which is preliminary data.</text>
</comment>
<dbReference type="Gene3D" id="2.10.50.10">
    <property type="entry name" value="Tumor Necrosis Factor Receptor, subunit A, domain 2"/>
    <property type="match status" value="3"/>
</dbReference>
<evidence type="ECO:0000256" key="2">
    <source>
        <dbReference type="PROSITE-ProRule" id="PRU00206"/>
    </source>
</evidence>
<evidence type="ECO:0000256" key="5">
    <source>
        <dbReference type="SAM" id="Phobius"/>
    </source>
</evidence>
<keyword evidence="5" id="KW-0812">Transmembrane</keyword>
<name>A0A8B6BRY0_MYTGA</name>
<dbReference type="SUPFAM" id="SSF57535">
    <property type="entry name" value="Complement control module/SCR domain"/>
    <property type="match status" value="1"/>
</dbReference>
<dbReference type="Proteomes" id="UP000596742">
    <property type="component" value="Unassembled WGS sequence"/>
</dbReference>
<keyword evidence="5" id="KW-0472">Membrane</keyword>
<dbReference type="GO" id="GO:0005886">
    <property type="term" value="C:plasma membrane"/>
    <property type="evidence" value="ECO:0007669"/>
    <property type="project" value="TreeGrafter"/>
</dbReference>